<dbReference type="RefSeq" id="WP_406825532.1">
    <property type="nucleotide sequence ID" value="NZ_CP157485.1"/>
</dbReference>
<keyword evidence="1" id="KW-0812">Transmembrane</keyword>
<dbReference type="AlphaFoldDB" id="A0AAU7K6K4"/>
<sequence>MTTGKKIGTIAAVICLVLVIGLIYYNYFFVFGEGVKAGELNYIVKKGYIFKTNEGKLIQSGVRSRQMGTLENNEFEFSVTDESIAKQMMGNSGKFYELHYKEYKSSLPWRGFSRYVVDSVYAAKDVQSR</sequence>
<evidence type="ECO:0000256" key="1">
    <source>
        <dbReference type="SAM" id="Phobius"/>
    </source>
</evidence>
<proteinExistence type="predicted"/>
<keyword evidence="1" id="KW-0472">Membrane</keyword>
<reference evidence="2" key="1">
    <citation type="submission" date="2024-05" db="EMBL/GenBank/DDBJ databases">
        <authorList>
            <person name="Kim S."/>
            <person name="Heo J."/>
            <person name="Choi H."/>
            <person name="Choi Y."/>
            <person name="Kwon S.-W."/>
            <person name="Kim Y."/>
        </authorList>
    </citation>
    <scope>NUCLEOTIDE SEQUENCE</scope>
    <source>
        <strain evidence="2">KACC 23697</strain>
    </source>
</reference>
<accession>A0AAU7K6K4</accession>
<organism evidence="2">
    <name type="scientific">Pedobacter sp. KACC 23697</name>
    <dbReference type="NCBI Taxonomy" id="3149230"/>
    <lineage>
        <taxon>Bacteria</taxon>
        <taxon>Pseudomonadati</taxon>
        <taxon>Bacteroidota</taxon>
        <taxon>Sphingobacteriia</taxon>
        <taxon>Sphingobacteriales</taxon>
        <taxon>Sphingobacteriaceae</taxon>
        <taxon>Pedobacter</taxon>
    </lineage>
</organism>
<dbReference type="EMBL" id="CP157485">
    <property type="protein sequence ID" value="XBO48143.1"/>
    <property type="molecule type" value="Genomic_DNA"/>
</dbReference>
<feature type="transmembrane region" description="Helical" evidence="1">
    <location>
        <begin position="7"/>
        <end position="27"/>
    </location>
</feature>
<keyword evidence="1" id="KW-1133">Transmembrane helix</keyword>
<gene>
    <name evidence="2" type="ORF">ABEG20_00835</name>
</gene>
<protein>
    <recommendedName>
        <fullName evidence="3">6-phosphogluconate dehydrogenase</fullName>
    </recommendedName>
</protein>
<evidence type="ECO:0000313" key="2">
    <source>
        <dbReference type="EMBL" id="XBO48143.1"/>
    </source>
</evidence>
<name>A0AAU7K6K4_9SPHI</name>
<evidence type="ECO:0008006" key="3">
    <source>
        <dbReference type="Google" id="ProtNLM"/>
    </source>
</evidence>